<sequence length="268" mass="29751">MGTLSIQDVSYTYKGSRESHLAVQGVNLTIQEGEIVCFIGPSGCGKSTVLNMLAGLFHPTTGKIEYEQNEITGPGVDRGVVFQSYSLFPWMTAQENVILALEQVNKGVPKQELKQKAKELLELVGLDKADQKYPSQLSGGMQQRVALARMFALDSPVFLMDEPFGAVDAAVRANLQDCLVDLWSKQQKKKTIVMVTHDIDEAILLSDRIVVFSPNPGRVSETITVSIPRPRSRQSLFMSPRYMDLRAHLLTLLHGEETQAWEEKVSSL</sequence>
<keyword evidence="3 5" id="KW-0067">ATP-binding</keyword>
<dbReference type="Proteomes" id="UP001519343">
    <property type="component" value="Unassembled WGS sequence"/>
</dbReference>
<dbReference type="InterPro" id="IPR050166">
    <property type="entry name" value="ABC_transporter_ATP-bind"/>
</dbReference>
<protein>
    <submittedName>
        <fullName evidence="5">NitT/TauT family transport system ATP-binding protein</fullName>
    </submittedName>
</protein>
<dbReference type="SUPFAM" id="SSF52540">
    <property type="entry name" value="P-loop containing nucleoside triphosphate hydrolases"/>
    <property type="match status" value="1"/>
</dbReference>
<dbReference type="InterPro" id="IPR027417">
    <property type="entry name" value="P-loop_NTPase"/>
</dbReference>
<dbReference type="PROSITE" id="PS00211">
    <property type="entry name" value="ABC_TRANSPORTER_1"/>
    <property type="match status" value="1"/>
</dbReference>
<comment type="caution">
    <text evidence="5">The sequence shown here is derived from an EMBL/GenBank/DDBJ whole genome shotgun (WGS) entry which is preliminary data.</text>
</comment>
<dbReference type="CDD" id="cd03293">
    <property type="entry name" value="ABC_NrtD_SsuB_transporters"/>
    <property type="match status" value="1"/>
</dbReference>
<organism evidence="5 6">
    <name type="scientific">Ammoniphilus resinae</name>
    <dbReference type="NCBI Taxonomy" id="861532"/>
    <lineage>
        <taxon>Bacteria</taxon>
        <taxon>Bacillati</taxon>
        <taxon>Bacillota</taxon>
        <taxon>Bacilli</taxon>
        <taxon>Bacillales</taxon>
        <taxon>Paenibacillaceae</taxon>
        <taxon>Aneurinibacillus group</taxon>
        <taxon>Ammoniphilus</taxon>
    </lineage>
</organism>
<keyword evidence="1" id="KW-0813">Transport</keyword>
<keyword evidence="6" id="KW-1185">Reference proteome</keyword>
<reference evidence="5 6" key="1">
    <citation type="submission" date="2021-03" db="EMBL/GenBank/DDBJ databases">
        <title>Genomic Encyclopedia of Type Strains, Phase IV (KMG-IV): sequencing the most valuable type-strain genomes for metagenomic binning, comparative biology and taxonomic classification.</title>
        <authorList>
            <person name="Goeker M."/>
        </authorList>
    </citation>
    <scope>NUCLEOTIDE SEQUENCE [LARGE SCALE GENOMIC DNA]</scope>
    <source>
        <strain evidence="5 6">DSM 24738</strain>
    </source>
</reference>
<evidence type="ECO:0000313" key="6">
    <source>
        <dbReference type="Proteomes" id="UP001519343"/>
    </source>
</evidence>
<keyword evidence="2" id="KW-0547">Nucleotide-binding</keyword>
<gene>
    <name evidence="5" type="ORF">J2Z37_002435</name>
</gene>
<dbReference type="PROSITE" id="PS50893">
    <property type="entry name" value="ABC_TRANSPORTER_2"/>
    <property type="match status" value="1"/>
</dbReference>
<dbReference type="InterPro" id="IPR003439">
    <property type="entry name" value="ABC_transporter-like_ATP-bd"/>
</dbReference>
<dbReference type="GO" id="GO:0005524">
    <property type="term" value="F:ATP binding"/>
    <property type="evidence" value="ECO:0007669"/>
    <property type="project" value="UniProtKB-KW"/>
</dbReference>
<dbReference type="RefSeq" id="WP_209810474.1">
    <property type="nucleotide sequence ID" value="NZ_JAGGKT010000006.1"/>
</dbReference>
<evidence type="ECO:0000259" key="4">
    <source>
        <dbReference type="PROSITE" id="PS50893"/>
    </source>
</evidence>
<dbReference type="PANTHER" id="PTHR42788:SF13">
    <property type="entry name" value="ALIPHATIC SULFONATES IMPORT ATP-BINDING PROTEIN SSUB"/>
    <property type="match status" value="1"/>
</dbReference>
<dbReference type="Pfam" id="PF00005">
    <property type="entry name" value="ABC_tran"/>
    <property type="match status" value="1"/>
</dbReference>
<dbReference type="EMBL" id="JAGGKT010000006">
    <property type="protein sequence ID" value="MBP1932434.1"/>
    <property type="molecule type" value="Genomic_DNA"/>
</dbReference>
<dbReference type="Gene3D" id="3.40.50.300">
    <property type="entry name" value="P-loop containing nucleotide triphosphate hydrolases"/>
    <property type="match status" value="1"/>
</dbReference>
<name>A0ABS4GQ90_9BACL</name>
<feature type="domain" description="ABC transporter" evidence="4">
    <location>
        <begin position="4"/>
        <end position="239"/>
    </location>
</feature>
<evidence type="ECO:0000256" key="1">
    <source>
        <dbReference type="ARBA" id="ARBA00022448"/>
    </source>
</evidence>
<accession>A0ABS4GQ90</accession>
<proteinExistence type="predicted"/>
<evidence type="ECO:0000256" key="3">
    <source>
        <dbReference type="ARBA" id="ARBA00022840"/>
    </source>
</evidence>
<dbReference type="PANTHER" id="PTHR42788">
    <property type="entry name" value="TAURINE IMPORT ATP-BINDING PROTEIN-RELATED"/>
    <property type="match status" value="1"/>
</dbReference>
<dbReference type="InterPro" id="IPR003593">
    <property type="entry name" value="AAA+_ATPase"/>
</dbReference>
<dbReference type="InterPro" id="IPR017871">
    <property type="entry name" value="ABC_transporter-like_CS"/>
</dbReference>
<evidence type="ECO:0000256" key="2">
    <source>
        <dbReference type="ARBA" id="ARBA00022741"/>
    </source>
</evidence>
<dbReference type="SMART" id="SM00382">
    <property type="entry name" value="AAA"/>
    <property type="match status" value="1"/>
</dbReference>
<evidence type="ECO:0000313" key="5">
    <source>
        <dbReference type="EMBL" id="MBP1932434.1"/>
    </source>
</evidence>